<dbReference type="GO" id="GO:0008893">
    <property type="term" value="F:guanosine-3',5'-bis(diphosphate) 3'-diphosphatase activity"/>
    <property type="evidence" value="ECO:0007669"/>
    <property type="project" value="TreeGrafter"/>
</dbReference>
<dbReference type="Gene3D" id="1.10.3210.10">
    <property type="entry name" value="Hypothetical protein af1432"/>
    <property type="match status" value="1"/>
</dbReference>
<dbReference type="RefSeq" id="WP_027843095.1">
    <property type="nucleotide sequence ID" value="NZ_LMTZ01000131.1"/>
</dbReference>
<keyword evidence="1" id="KW-0378">Hydrolase</keyword>
<evidence type="ECO:0000313" key="1">
    <source>
        <dbReference type="EMBL" id="KST63832.1"/>
    </source>
</evidence>
<proteinExistence type="predicted"/>
<dbReference type="SUPFAM" id="SSF109604">
    <property type="entry name" value="HD-domain/PDEase-like"/>
    <property type="match status" value="1"/>
</dbReference>
<evidence type="ECO:0000313" key="2">
    <source>
        <dbReference type="Proteomes" id="UP000053372"/>
    </source>
</evidence>
<reference evidence="1 2" key="1">
    <citation type="journal article" date="2015" name="Genome Announc.">
        <title>Draft Genome of the Euendolithic (true boring) Cyanobacterium Mastigocoleus testarum strain BC008.</title>
        <authorList>
            <person name="Guida B.S."/>
            <person name="Garcia-Pichel F."/>
        </authorList>
    </citation>
    <scope>NUCLEOTIDE SEQUENCE [LARGE SCALE GENOMIC DNA]</scope>
    <source>
        <strain evidence="1 2">BC008</strain>
    </source>
</reference>
<dbReference type="AlphaFoldDB" id="A0A0V7ZH51"/>
<dbReference type="PANTHER" id="PTHR46246">
    <property type="entry name" value="GUANOSINE-3',5'-BIS(DIPHOSPHATE) 3'-PYROPHOSPHOHYDROLASE MESH1"/>
    <property type="match status" value="1"/>
</dbReference>
<keyword evidence="2" id="KW-1185">Reference proteome</keyword>
<dbReference type="InterPro" id="IPR052194">
    <property type="entry name" value="MESH1"/>
</dbReference>
<protein>
    <submittedName>
        <fullName evidence="1">Phosphohydrolase</fullName>
    </submittedName>
</protein>
<gene>
    <name evidence="1" type="ORF">BC008_15360</name>
</gene>
<accession>A0A0V7ZH51</accession>
<dbReference type="PANTHER" id="PTHR46246:SF1">
    <property type="entry name" value="GUANOSINE-3',5'-BIS(DIPHOSPHATE) 3'-PYROPHOSPHOHYDROLASE MESH1"/>
    <property type="match status" value="1"/>
</dbReference>
<name>A0A0V7ZH51_9CYAN</name>
<dbReference type="Proteomes" id="UP000053372">
    <property type="component" value="Unassembled WGS sequence"/>
</dbReference>
<dbReference type="EMBL" id="LMTZ01000131">
    <property type="protein sequence ID" value="KST63832.1"/>
    <property type="molecule type" value="Genomic_DNA"/>
</dbReference>
<organism evidence="1 2">
    <name type="scientific">Mastigocoleus testarum BC008</name>
    <dbReference type="NCBI Taxonomy" id="371196"/>
    <lineage>
        <taxon>Bacteria</taxon>
        <taxon>Bacillati</taxon>
        <taxon>Cyanobacteriota</taxon>
        <taxon>Cyanophyceae</taxon>
        <taxon>Nostocales</taxon>
        <taxon>Hapalosiphonaceae</taxon>
        <taxon>Mastigocoleus</taxon>
    </lineage>
</organism>
<comment type="caution">
    <text evidence="1">The sequence shown here is derived from an EMBL/GenBank/DDBJ whole genome shotgun (WGS) entry which is preliminary data.</text>
</comment>
<dbReference type="OrthoDB" id="9802385at2"/>
<dbReference type="Pfam" id="PF13328">
    <property type="entry name" value="HD_4"/>
    <property type="match status" value="1"/>
</dbReference>
<sequence>MDLNVTETPKLTDRFEQALVYAHKLHHKQTRKSGNIPYISHLLSVAALVIENGGDEDEAIAALLHDAVEDQGGKATREVILSMFGQRVTEIVDGCTDADTIPKPPWQERKEQFIERMHHASSSVRRVVLADKLHNARSILRDLFMYGEVTWDKFKGGKSGSLWYYRSLLEIFLETDADSWLVQELNRVVNEFESVTKETKANS</sequence>